<protein>
    <submittedName>
        <fullName evidence="1">Uncharacterized protein</fullName>
    </submittedName>
</protein>
<dbReference type="EMBL" id="CAJEWN010000011">
    <property type="protein sequence ID" value="CAD2131768.1"/>
    <property type="molecule type" value="Genomic_DNA"/>
</dbReference>
<proteinExistence type="predicted"/>
<organism evidence="1 2">
    <name type="scientific">Meloidogyne enterolobii</name>
    <name type="common">Root-knot nematode worm</name>
    <name type="synonym">Meloidogyne mayaguensis</name>
    <dbReference type="NCBI Taxonomy" id="390850"/>
    <lineage>
        <taxon>Eukaryota</taxon>
        <taxon>Metazoa</taxon>
        <taxon>Ecdysozoa</taxon>
        <taxon>Nematoda</taxon>
        <taxon>Chromadorea</taxon>
        <taxon>Rhabditida</taxon>
        <taxon>Tylenchina</taxon>
        <taxon>Tylenchomorpha</taxon>
        <taxon>Tylenchoidea</taxon>
        <taxon>Meloidogynidae</taxon>
        <taxon>Meloidogyninae</taxon>
        <taxon>Meloidogyne</taxon>
    </lineage>
</organism>
<gene>
    <name evidence="1" type="ORF">MENT_LOCUS3398</name>
</gene>
<comment type="caution">
    <text evidence="1">The sequence shown here is derived from an EMBL/GenBank/DDBJ whole genome shotgun (WGS) entry which is preliminary data.</text>
</comment>
<sequence length="73" mass="7751">MIQKLMDVDVAAIVVSAVLVERVHVVANAGGGGGGKRKRRSIQMSSGVPFPRLNFPISSANAVEGLKYINYLP</sequence>
<dbReference type="Proteomes" id="UP000580250">
    <property type="component" value="Unassembled WGS sequence"/>
</dbReference>
<evidence type="ECO:0000313" key="2">
    <source>
        <dbReference type="Proteomes" id="UP000580250"/>
    </source>
</evidence>
<name>A0A6V7TSS0_MELEN</name>
<evidence type="ECO:0000313" key="1">
    <source>
        <dbReference type="EMBL" id="CAD2131768.1"/>
    </source>
</evidence>
<reference evidence="1 2" key="1">
    <citation type="submission" date="2020-08" db="EMBL/GenBank/DDBJ databases">
        <authorList>
            <person name="Koutsovoulos G."/>
            <person name="Danchin GJ E."/>
        </authorList>
    </citation>
    <scope>NUCLEOTIDE SEQUENCE [LARGE SCALE GENOMIC DNA]</scope>
</reference>
<accession>A0A6V7TSS0</accession>
<dbReference type="AlphaFoldDB" id="A0A6V7TSS0"/>